<dbReference type="STRING" id="400682.A0A1X7V999"/>
<sequence>MAAYIKTFSQFFLRSFHSTPLFQRTVNQLMRQGPNARQSKKKPHRFLGNRPQIKGIVLETMTVRPRKPNSGERRCCRVRLSNKKEAIAFIPKEGHTLQPTDVVLLEGANGRHLVSVKLRVVRGKYNCAHPVKKN</sequence>
<dbReference type="OMA" id="MHRQGPP"/>
<name>A0A1X7V999_AMPQE</name>
<dbReference type="InterPro" id="IPR012340">
    <property type="entry name" value="NA-bd_OB-fold"/>
</dbReference>
<dbReference type="AlphaFoldDB" id="A0A1X7V999"/>
<organism evidence="6">
    <name type="scientific">Amphimedon queenslandica</name>
    <name type="common">Sponge</name>
    <dbReference type="NCBI Taxonomy" id="400682"/>
    <lineage>
        <taxon>Eukaryota</taxon>
        <taxon>Metazoa</taxon>
        <taxon>Porifera</taxon>
        <taxon>Demospongiae</taxon>
        <taxon>Heteroscleromorpha</taxon>
        <taxon>Haplosclerida</taxon>
        <taxon>Niphatidae</taxon>
        <taxon>Amphimedon</taxon>
    </lineage>
</organism>
<dbReference type="KEGG" id="aqu:100635644"/>
<evidence type="ECO:0000256" key="3">
    <source>
        <dbReference type="ARBA" id="ARBA00023274"/>
    </source>
</evidence>
<reference evidence="6" key="2">
    <citation type="submission" date="2017-05" db="UniProtKB">
        <authorList>
            <consortium name="EnsemblMetazoa"/>
        </authorList>
    </citation>
    <scope>IDENTIFICATION</scope>
</reference>
<evidence type="ECO:0000313" key="7">
    <source>
        <dbReference type="Proteomes" id="UP000007879"/>
    </source>
</evidence>
<keyword evidence="3 5" id="KW-0687">Ribonucleoprotein</keyword>
<dbReference type="GO" id="GO:0015935">
    <property type="term" value="C:small ribosomal subunit"/>
    <property type="evidence" value="ECO:0007669"/>
    <property type="project" value="InterPro"/>
</dbReference>
<dbReference type="Gene3D" id="2.40.50.140">
    <property type="entry name" value="Nucleic acid-binding proteins"/>
    <property type="match status" value="1"/>
</dbReference>
<evidence type="ECO:0000256" key="1">
    <source>
        <dbReference type="ARBA" id="ARBA00005657"/>
    </source>
</evidence>
<dbReference type="InParanoid" id="A0A1X7V999"/>
<protein>
    <recommendedName>
        <fullName evidence="4">Small ribosomal subunit protein uS12m</fullName>
    </recommendedName>
</protein>
<dbReference type="Pfam" id="PF00164">
    <property type="entry name" value="Ribosom_S12_S23"/>
    <property type="match status" value="1"/>
</dbReference>
<proteinExistence type="inferred from homology"/>
<dbReference type="PANTHER" id="PTHR11652">
    <property type="entry name" value="30S RIBOSOMAL PROTEIN S12 FAMILY MEMBER"/>
    <property type="match status" value="1"/>
</dbReference>
<dbReference type="GO" id="GO:0006412">
    <property type="term" value="P:translation"/>
    <property type="evidence" value="ECO:0007669"/>
    <property type="project" value="InterPro"/>
</dbReference>
<dbReference type="Proteomes" id="UP000007879">
    <property type="component" value="Unassembled WGS sequence"/>
</dbReference>
<dbReference type="eggNOG" id="KOG1750">
    <property type="taxonomic scope" value="Eukaryota"/>
</dbReference>
<gene>
    <name evidence="6" type="primary">100635644</name>
</gene>
<dbReference type="PRINTS" id="PR01034">
    <property type="entry name" value="RIBOSOMALS12"/>
</dbReference>
<dbReference type="EnsemblMetazoa" id="Aqu2.1.36568_001">
    <property type="protein sequence ID" value="Aqu2.1.36568_001"/>
    <property type="gene ID" value="Aqu2.1.36568"/>
</dbReference>
<dbReference type="PIRSF" id="PIRSF002133">
    <property type="entry name" value="Ribosomal_S12/S23"/>
    <property type="match status" value="1"/>
</dbReference>
<keyword evidence="2 5" id="KW-0689">Ribosomal protein</keyword>
<dbReference type="InterPro" id="IPR005679">
    <property type="entry name" value="Ribosomal_uS12_bac"/>
</dbReference>
<evidence type="ECO:0000256" key="2">
    <source>
        <dbReference type="ARBA" id="ARBA00022980"/>
    </source>
</evidence>
<comment type="similarity">
    <text evidence="1 5">Belongs to the universal ribosomal protein uS12 family.</text>
</comment>
<dbReference type="GO" id="GO:0003735">
    <property type="term" value="F:structural constituent of ribosome"/>
    <property type="evidence" value="ECO:0007669"/>
    <property type="project" value="InterPro"/>
</dbReference>
<dbReference type="OrthoDB" id="361013at2759"/>
<evidence type="ECO:0000256" key="5">
    <source>
        <dbReference type="RuleBase" id="RU003622"/>
    </source>
</evidence>
<keyword evidence="7" id="KW-1185">Reference proteome</keyword>
<dbReference type="EnsemblMetazoa" id="XM_003385186.3">
    <property type="protein sequence ID" value="XP_003385234.2"/>
    <property type="gene ID" value="LOC100635644"/>
</dbReference>
<dbReference type="SUPFAM" id="SSF50249">
    <property type="entry name" value="Nucleic acid-binding proteins"/>
    <property type="match status" value="1"/>
</dbReference>
<dbReference type="InterPro" id="IPR006032">
    <property type="entry name" value="Ribosomal_uS12"/>
</dbReference>
<accession>A0A1X7V999</accession>
<evidence type="ECO:0000313" key="6">
    <source>
        <dbReference type="EnsemblMetazoa" id="Aqu2.1.36568_001"/>
    </source>
</evidence>
<reference evidence="7" key="1">
    <citation type="journal article" date="2010" name="Nature">
        <title>The Amphimedon queenslandica genome and the evolution of animal complexity.</title>
        <authorList>
            <person name="Srivastava M."/>
            <person name="Simakov O."/>
            <person name="Chapman J."/>
            <person name="Fahey B."/>
            <person name="Gauthier M.E."/>
            <person name="Mitros T."/>
            <person name="Richards G.S."/>
            <person name="Conaco C."/>
            <person name="Dacre M."/>
            <person name="Hellsten U."/>
            <person name="Larroux C."/>
            <person name="Putnam N.H."/>
            <person name="Stanke M."/>
            <person name="Adamska M."/>
            <person name="Darling A."/>
            <person name="Degnan S.M."/>
            <person name="Oakley T.H."/>
            <person name="Plachetzki D.C."/>
            <person name="Zhai Y."/>
            <person name="Adamski M."/>
            <person name="Calcino A."/>
            <person name="Cummins S.F."/>
            <person name="Goodstein D.M."/>
            <person name="Harris C."/>
            <person name="Jackson D.J."/>
            <person name="Leys S.P."/>
            <person name="Shu S."/>
            <person name="Woodcroft B.J."/>
            <person name="Vervoort M."/>
            <person name="Kosik K.S."/>
            <person name="Manning G."/>
            <person name="Degnan B.M."/>
            <person name="Rokhsar D.S."/>
        </authorList>
    </citation>
    <scope>NUCLEOTIDE SEQUENCE [LARGE SCALE GENOMIC DNA]</scope>
</reference>
<evidence type="ECO:0000256" key="4">
    <source>
        <dbReference type="ARBA" id="ARBA00035248"/>
    </source>
</evidence>